<comment type="caution">
    <text evidence="1">The sequence shown here is derived from an EMBL/GenBank/DDBJ whole genome shotgun (WGS) entry which is preliminary data.</text>
</comment>
<accession>A0ABV6KDL8</accession>
<dbReference type="RefSeq" id="WP_335961864.1">
    <property type="nucleotide sequence ID" value="NZ_JAXBLX010000021.1"/>
</dbReference>
<evidence type="ECO:0008006" key="3">
    <source>
        <dbReference type="Google" id="ProtNLM"/>
    </source>
</evidence>
<organism evidence="1 2">
    <name type="scientific">Halalkalibacter kiskunsagensis</name>
    <dbReference type="NCBI Taxonomy" id="1548599"/>
    <lineage>
        <taxon>Bacteria</taxon>
        <taxon>Bacillati</taxon>
        <taxon>Bacillota</taxon>
        <taxon>Bacilli</taxon>
        <taxon>Bacillales</taxon>
        <taxon>Bacillaceae</taxon>
        <taxon>Halalkalibacter</taxon>
    </lineage>
</organism>
<proteinExistence type="predicted"/>
<reference evidence="1 2" key="1">
    <citation type="submission" date="2024-09" db="EMBL/GenBank/DDBJ databases">
        <authorList>
            <person name="Sun Q."/>
            <person name="Mori K."/>
        </authorList>
    </citation>
    <scope>NUCLEOTIDE SEQUENCE [LARGE SCALE GENOMIC DNA]</scope>
    <source>
        <strain evidence="1 2">NCAIM B.02610</strain>
    </source>
</reference>
<sequence>MKVWKGLIMFKKNATLKTLFLGRVLLAVLLLVLLFGSIQLYVINQNINSEVEKQTTMAAQNIKREIENNNLAVESLENQIDLKLISYAKHIAEIVKGKSIDEITNQDLKMIQEELEIAGITMFARKGEDIVGVLSTDSNEIGFSSREFGFYEIADTLIKGEKPTVGGATLVDYNVLVLPIAQSGSHQNDTVFFKYGYYHPPGSSYIINPYIEVDEVDKFLNEVGPSSSIAQMKTDNPFLDEVAILDPLVFVNPSLEDELYPRLKQIVHGTFDNKSEEDINVLENMVTKPEKASYIQEVNGKNYIKCFYLLKTIRSFISLLIMGK</sequence>
<dbReference type="Proteomes" id="UP001589838">
    <property type="component" value="Unassembled WGS sequence"/>
</dbReference>
<protein>
    <recommendedName>
        <fullName evidence="3">Double Cache domain-containing protein</fullName>
    </recommendedName>
</protein>
<keyword evidence="2" id="KW-1185">Reference proteome</keyword>
<dbReference type="EMBL" id="JBHLUX010000033">
    <property type="protein sequence ID" value="MFC0471399.1"/>
    <property type="molecule type" value="Genomic_DNA"/>
</dbReference>
<name>A0ABV6KDL8_9BACI</name>
<gene>
    <name evidence="1" type="ORF">ACFFHM_13090</name>
</gene>
<evidence type="ECO:0000313" key="2">
    <source>
        <dbReference type="Proteomes" id="UP001589838"/>
    </source>
</evidence>
<evidence type="ECO:0000313" key="1">
    <source>
        <dbReference type="EMBL" id="MFC0471399.1"/>
    </source>
</evidence>